<dbReference type="InterPro" id="IPR051058">
    <property type="entry name" value="GDSL_Est/Lipase"/>
</dbReference>
<evidence type="ECO:0000256" key="1">
    <source>
        <dbReference type="ARBA" id="ARBA00022801"/>
    </source>
</evidence>
<keyword evidence="2" id="KW-0732">Signal</keyword>
<dbReference type="InterPro" id="IPR001087">
    <property type="entry name" value="GDSL"/>
</dbReference>
<gene>
    <name evidence="3" type="ORF">P691DRAFT_773962</name>
</gene>
<dbReference type="PANTHER" id="PTHR45648:SF22">
    <property type="entry name" value="GDSL LIPASE_ACYLHYDROLASE FAMILY PROTEIN (AFU_ORTHOLOGUE AFUA_4G14700)"/>
    <property type="match status" value="1"/>
</dbReference>
<sequence>MKFTALTALHSLLPLARANGPFTHGQIKTLVTFGDSTTDTQRVFNGGVQWPDYVSGYANVTLYPFAQSGSTCSNAITPRPFPALVESQLPTFFEEKKNGTVKLEEKSTVYTLWMGTNDIGVNSILTQGNEATIVDVASCLTGWVKTMYDSGARNLILQNLFPLEKTPIYSIDSWPAFYWHLPRNATEFHYDMKNYVDTLNTMTKLMVQDLVPSLPGAHVGIFDTHSMFNDVIANPSKYLNGTAPLNTTGCIKACVYEVGTEINTCTFYANGTDRDSFVWWDELHASEQADRNIAKQISNIITGVGSPWINWLS</sequence>
<accession>A0A9P5XJM2</accession>
<dbReference type="GO" id="GO:0016788">
    <property type="term" value="F:hydrolase activity, acting on ester bonds"/>
    <property type="evidence" value="ECO:0007669"/>
    <property type="project" value="InterPro"/>
</dbReference>
<protein>
    <submittedName>
        <fullName evidence="3">Carbohydrate esterase family 16 protein</fullName>
    </submittedName>
</protein>
<dbReference type="OrthoDB" id="1600564at2759"/>
<dbReference type="SUPFAM" id="SSF52266">
    <property type="entry name" value="SGNH hydrolase"/>
    <property type="match status" value="1"/>
</dbReference>
<dbReference type="Pfam" id="PF00657">
    <property type="entry name" value="Lipase_GDSL"/>
    <property type="match status" value="1"/>
</dbReference>
<keyword evidence="1" id="KW-0378">Hydrolase</keyword>
<dbReference type="AlphaFoldDB" id="A0A9P5XJM2"/>
<dbReference type="EMBL" id="MU151106">
    <property type="protein sequence ID" value="KAF9450391.1"/>
    <property type="molecule type" value="Genomic_DNA"/>
</dbReference>
<keyword evidence="4" id="KW-1185">Reference proteome</keyword>
<reference evidence="3" key="1">
    <citation type="submission" date="2020-11" db="EMBL/GenBank/DDBJ databases">
        <authorList>
            <consortium name="DOE Joint Genome Institute"/>
            <person name="Ahrendt S."/>
            <person name="Riley R."/>
            <person name="Andreopoulos W."/>
            <person name="Labutti K."/>
            <person name="Pangilinan J."/>
            <person name="Ruiz-Duenas F.J."/>
            <person name="Barrasa J.M."/>
            <person name="Sanchez-Garcia M."/>
            <person name="Camarero S."/>
            <person name="Miyauchi S."/>
            <person name="Serrano A."/>
            <person name="Linde D."/>
            <person name="Babiker R."/>
            <person name="Drula E."/>
            <person name="Ayuso-Fernandez I."/>
            <person name="Pacheco R."/>
            <person name="Padilla G."/>
            <person name="Ferreira P."/>
            <person name="Barriuso J."/>
            <person name="Kellner H."/>
            <person name="Castanera R."/>
            <person name="Alfaro M."/>
            <person name="Ramirez L."/>
            <person name="Pisabarro A.G."/>
            <person name="Kuo A."/>
            <person name="Tritt A."/>
            <person name="Lipzen A."/>
            <person name="He G."/>
            <person name="Yan M."/>
            <person name="Ng V."/>
            <person name="Cullen D."/>
            <person name="Martin F."/>
            <person name="Rosso M.-N."/>
            <person name="Henrissat B."/>
            <person name="Hibbett D."/>
            <person name="Martinez A.T."/>
            <person name="Grigoriev I.V."/>
        </authorList>
    </citation>
    <scope>NUCLEOTIDE SEQUENCE</scope>
    <source>
        <strain evidence="3">MF-IS2</strain>
    </source>
</reference>
<feature type="chain" id="PRO_5040235719" evidence="2">
    <location>
        <begin position="19"/>
        <end position="313"/>
    </location>
</feature>
<evidence type="ECO:0000313" key="4">
    <source>
        <dbReference type="Proteomes" id="UP000807342"/>
    </source>
</evidence>
<evidence type="ECO:0000256" key="2">
    <source>
        <dbReference type="SAM" id="SignalP"/>
    </source>
</evidence>
<dbReference type="InterPro" id="IPR036514">
    <property type="entry name" value="SGNH_hydro_sf"/>
</dbReference>
<evidence type="ECO:0000313" key="3">
    <source>
        <dbReference type="EMBL" id="KAF9450391.1"/>
    </source>
</evidence>
<name>A0A9P5XJM2_9AGAR</name>
<feature type="signal peptide" evidence="2">
    <location>
        <begin position="1"/>
        <end position="18"/>
    </location>
</feature>
<proteinExistence type="predicted"/>
<organism evidence="3 4">
    <name type="scientific">Macrolepiota fuliginosa MF-IS2</name>
    <dbReference type="NCBI Taxonomy" id="1400762"/>
    <lineage>
        <taxon>Eukaryota</taxon>
        <taxon>Fungi</taxon>
        <taxon>Dikarya</taxon>
        <taxon>Basidiomycota</taxon>
        <taxon>Agaricomycotina</taxon>
        <taxon>Agaricomycetes</taxon>
        <taxon>Agaricomycetidae</taxon>
        <taxon>Agaricales</taxon>
        <taxon>Agaricineae</taxon>
        <taxon>Agaricaceae</taxon>
        <taxon>Macrolepiota</taxon>
    </lineage>
</organism>
<comment type="caution">
    <text evidence="3">The sequence shown here is derived from an EMBL/GenBank/DDBJ whole genome shotgun (WGS) entry which is preliminary data.</text>
</comment>
<dbReference type="Proteomes" id="UP000807342">
    <property type="component" value="Unassembled WGS sequence"/>
</dbReference>
<dbReference type="Gene3D" id="3.40.50.1110">
    <property type="entry name" value="SGNH hydrolase"/>
    <property type="match status" value="1"/>
</dbReference>
<dbReference type="PANTHER" id="PTHR45648">
    <property type="entry name" value="GDSL LIPASE/ACYLHYDROLASE FAMILY PROTEIN (AFU_ORTHOLOGUE AFUA_4G14700)"/>
    <property type="match status" value="1"/>
</dbReference>